<gene>
    <name evidence="2" type="ORF">CCMP2556_LOCUS54389</name>
</gene>
<sequence length="1345" mass="150134">MAGDPDAVNREFVSQNMDSDLQFILGDSGVSIGHQAAIARRYGTLRKFSALADDRAAIRTACLHDFAIPQDTPQGRAETAAVVSSWEIAKEFLAKEVELRAEAKVLGQPRILQIHERQAMVKAVEAVYGSLGESECPAPDYLSLKAEETEANEPTASPLDEIISKQASSVSQLQSAVDSTGLIRVTRMKSKSKMPANTEEYRKVMKVEMYAWLSMASRYRSKHWLHGLTAEPFTKFVEYILGERVLNIQIPTSSPEQQQKVKPDWTIILAYEHKLRREAMKLVVNQGHTLADALHAVIRDADLKEAFFTTPVALKAAHSSFETPPNKFARPFWKGAYSKGYQTDKGKGKGKKGKGKHKQQDSRLAGLSLAWRTPDNLHAASTLDSSDTSHCRAVPVLKVMYLFAGKRRHSDIGSFLRKAEEQGLIRLELRELDIERSSEHDLTDDALWDSLFALLREGNWILIVSPPCNSFSRARFQYRLHPGPRPLRSKTWPRGFPWLSNSNSLIVQEANRFVDRCIEACQICRASAGHFLFEHPEDLGVVHGEHPGSVWQWPEIRELIASTTAQCFAIHQCHFGADTPKPTRFLTTMHTQDPRCLQTLPRFDKLGFYKGPLPRDCGQVHARKLIGKSKGTWNTGPSASYPPLLCEFLAGLVLSAHAASGGGTKSRPATATRVCPKVVVRDPPQQESQPPSKVPKLLKQVEVLDLTGEDDSSLTPLNQVSQEDGDEFDLESCLNRGRPMSVEWGGKCREFVDGFGLCSPGRWPPKARGERRSEEMKRLAAATFDLLSDTVRQVIQDPRKEAFRLVTGKLTQSPFPAEVLTPLRSKWAELLSDPGDALVVDQGQPFLLRGLAQWLGVFEDPDAKWLVDVEDSFASGVCLGVEKPLPRSPQVCPPKVKHRKLDESEFSPIAQNYASADMSSSELEAKFREEEALGRMFPSKLGALREQYGDKLRVASMAAIKKPDGSVRPLHDGTHSVRVNNVIRYQDQLECPGPGEIAAVVRTSVESREAPFCVSADIKAAHRLVKIRKADWGYMCCRVDSSSETVWVNQVGTFGISSAPFWWSKLCGLIGRFVMYCMQDNWLLHMIYVDDLHGAFIGQHKFWLIWVWLLAFELVGVPFGYHKFHGGFASEFVGFNLRYDLAEVGISEKRGRWLLEWITKATTDRFVVVGRSFIEFLGRLGFVSQLLTWLKPHLSPLFAWAAVVAPGTVGKLPDTVILTLKYIDLEFKGETFLEGKGAMWASTSAELLASLVALGAFGWITQGKHRKSVPLVLAAGTDNRANDALSTKRTTTKWPLMGINMQLSSAIAKARLSLDLRWRPREENEEADSLTNEVFDAFDLELRVP</sequence>
<keyword evidence="3" id="KW-1185">Reference proteome</keyword>
<dbReference type="PANTHER" id="PTHR33050">
    <property type="entry name" value="REVERSE TRANSCRIPTASE DOMAIN-CONTAINING PROTEIN"/>
    <property type="match status" value="1"/>
</dbReference>
<evidence type="ECO:0000313" key="3">
    <source>
        <dbReference type="Proteomes" id="UP001642484"/>
    </source>
</evidence>
<feature type="compositionally biased region" description="Basic residues" evidence="1">
    <location>
        <begin position="348"/>
        <end position="357"/>
    </location>
</feature>
<dbReference type="InterPro" id="IPR052055">
    <property type="entry name" value="Hepadnavirus_pol/RT"/>
</dbReference>
<reference evidence="2 3" key="1">
    <citation type="submission" date="2024-02" db="EMBL/GenBank/DDBJ databases">
        <authorList>
            <person name="Chen Y."/>
            <person name="Shah S."/>
            <person name="Dougan E. K."/>
            <person name="Thang M."/>
            <person name="Chan C."/>
        </authorList>
    </citation>
    <scope>NUCLEOTIDE SEQUENCE [LARGE SCALE GENOMIC DNA]</scope>
</reference>
<evidence type="ECO:0000256" key="1">
    <source>
        <dbReference type="SAM" id="MobiDB-lite"/>
    </source>
</evidence>
<dbReference type="PANTHER" id="PTHR33050:SF7">
    <property type="entry name" value="RIBONUCLEASE H"/>
    <property type="match status" value="1"/>
</dbReference>
<name>A0ABP0SWV1_9DINO</name>
<protein>
    <recommendedName>
        <fullName evidence="4">Reverse transcriptase domain-containing protein</fullName>
    </recommendedName>
</protein>
<feature type="non-terminal residue" evidence="2">
    <location>
        <position position="1345"/>
    </location>
</feature>
<dbReference type="Proteomes" id="UP001642484">
    <property type="component" value="Unassembled WGS sequence"/>
</dbReference>
<evidence type="ECO:0008006" key="4">
    <source>
        <dbReference type="Google" id="ProtNLM"/>
    </source>
</evidence>
<organism evidence="2 3">
    <name type="scientific">Durusdinium trenchii</name>
    <dbReference type="NCBI Taxonomy" id="1381693"/>
    <lineage>
        <taxon>Eukaryota</taxon>
        <taxon>Sar</taxon>
        <taxon>Alveolata</taxon>
        <taxon>Dinophyceae</taxon>
        <taxon>Suessiales</taxon>
        <taxon>Symbiodiniaceae</taxon>
        <taxon>Durusdinium</taxon>
    </lineage>
</organism>
<feature type="region of interest" description="Disordered" evidence="1">
    <location>
        <begin position="339"/>
        <end position="362"/>
    </location>
</feature>
<dbReference type="EMBL" id="CAXAMN010028556">
    <property type="protein sequence ID" value="CAK9116935.1"/>
    <property type="molecule type" value="Genomic_DNA"/>
</dbReference>
<evidence type="ECO:0000313" key="2">
    <source>
        <dbReference type="EMBL" id="CAK9116935.1"/>
    </source>
</evidence>
<accession>A0ABP0SWV1</accession>
<comment type="caution">
    <text evidence="2">The sequence shown here is derived from an EMBL/GenBank/DDBJ whole genome shotgun (WGS) entry which is preliminary data.</text>
</comment>
<proteinExistence type="predicted"/>